<evidence type="ECO:0000256" key="1">
    <source>
        <dbReference type="SAM" id="Phobius"/>
    </source>
</evidence>
<gene>
    <name evidence="2" type="ORF">Mal15_46980</name>
</gene>
<evidence type="ECO:0008006" key="4">
    <source>
        <dbReference type="Google" id="ProtNLM"/>
    </source>
</evidence>
<feature type="transmembrane region" description="Helical" evidence="1">
    <location>
        <begin position="105"/>
        <end position="122"/>
    </location>
</feature>
<reference evidence="2 3" key="1">
    <citation type="submission" date="2019-02" db="EMBL/GenBank/DDBJ databases">
        <title>Planctomycetal bacteria perform biofilm scaping via a novel small molecule.</title>
        <authorList>
            <person name="Jeske O."/>
            <person name="Boedeker C."/>
            <person name="Wiegand S."/>
            <person name="Breitling P."/>
            <person name="Kallscheuer N."/>
            <person name="Jogler M."/>
            <person name="Rohde M."/>
            <person name="Petersen J."/>
            <person name="Medema M.H."/>
            <person name="Surup F."/>
            <person name="Jogler C."/>
        </authorList>
    </citation>
    <scope>NUCLEOTIDE SEQUENCE [LARGE SCALE GENOMIC DNA]</scope>
    <source>
        <strain evidence="2 3">Mal15</strain>
    </source>
</reference>
<proteinExistence type="predicted"/>
<accession>A0A5B9MKU9</accession>
<feature type="transmembrane region" description="Helical" evidence="1">
    <location>
        <begin position="53"/>
        <end position="73"/>
    </location>
</feature>
<dbReference type="Proteomes" id="UP000321353">
    <property type="component" value="Chromosome"/>
</dbReference>
<organism evidence="2 3">
    <name type="scientific">Stieleria maiorica</name>
    <dbReference type="NCBI Taxonomy" id="2795974"/>
    <lineage>
        <taxon>Bacteria</taxon>
        <taxon>Pseudomonadati</taxon>
        <taxon>Planctomycetota</taxon>
        <taxon>Planctomycetia</taxon>
        <taxon>Pirellulales</taxon>
        <taxon>Pirellulaceae</taxon>
        <taxon>Stieleria</taxon>
    </lineage>
</organism>
<evidence type="ECO:0000313" key="3">
    <source>
        <dbReference type="Proteomes" id="UP000321353"/>
    </source>
</evidence>
<keyword evidence="1" id="KW-0472">Membrane</keyword>
<keyword evidence="3" id="KW-1185">Reference proteome</keyword>
<sequence>MNRRRPTVVLGKLLSVLPPVLLALLPRLGCPCQYPAYAGLLGWLGLAFLMQTKYLLPITAACLTFAVGGLAVGAERRHGYLPFGVGLLAAIGLIVGKFVIAFDPMVYGAIAVLLAASVWNAWPSKKRSKLRIDADGHVTEGDH</sequence>
<evidence type="ECO:0000313" key="2">
    <source>
        <dbReference type="EMBL" id="QEG00627.1"/>
    </source>
</evidence>
<dbReference type="KEGG" id="smam:Mal15_46980"/>
<dbReference type="EMBL" id="CP036264">
    <property type="protein sequence ID" value="QEG00627.1"/>
    <property type="molecule type" value="Genomic_DNA"/>
</dbReference>
<keyword evidence="1" id="KW-1133">Transmembrane helix</keyword>
<keyword evidence="1" id="KW-0812">Transmembrane</keyword>
<name>A0A5B9MKU9_9BACT</name>
<dbReference type="RefSeq" id="WP_147869837.1">
    <property type="nucleotide sequence ID" value="NZ_CP036264.1"/>
</dbReference>
<dbReference type="AlphaFoldDB" id="A0A5B9MKU9"/>
<protein>
    <recommendedName>
        <fullName evidence="4">MerC mercury resistance protein</fullName>
    </recommendedName>
</protein>
<feature type="transmembrane region" description="Helical" evidence="1">
    <location>
        <begin position="80"/>
        <end position="99"/>
    </location>
</feature>